<protein>
    <submittedName>
        <fullName evidence="2">Uncharacterized protein</fullName>
    </submittedName>
</protein>
<keyword evidence="3" id="KW-1185">Reference proteome</keyword>
<dbReference type="EMBL" id="OU893332">
    <property type="protein sequence ID" value="CAH0746736.1"/>
    <property type="molecule type" value="Genomic_DNA"/>
</dbReference>
<gene>
    <name evidence="2" type="ORF">DIATSA_LOCUS794</name>
</gene>
<dbReference type="AlphaFoldDB" id="A0A9P0C5M0"/>
<dbReference type="Proteomes" id="UP001153714">
    <property type="component" value="Chromosome 1"/>
</dbReference>
<proteinExistence type="predicted"/>
<accession>A0A9P0C5M0</accession>
<organism evidence="2 3">
    <name type="scientific">Diatraea saccharalis</name>
    <name type="common">sugarcane borer</name>
    <dbReference type="NCBI Taxonomy" id="40085"/>
    <lineage>
        <taxon>Eukaryota</taxon>
        <taxon>Metazoa</taxon>
        <taxon>Ecdysozoa</taxon>
        <taxon>Arthropoda</taxon>
        <taxon>Hexapoda</taxon>
        <taxon>Insecta</taxon>
        <taxon>Pterygota</taxon>
        <taxon>Neoptera</taxon>
        <taxon>Endopterygota</taxon>
        <taxon>Lepidoptera</taxon>
        <taxon>Glossata</taxon>
        <taxon>Ditrysia</taxon>
        <taxon>Pyraloidea</taxon>
        <taxon>Crambidae</taxon>
        <taxon>Crambinae</taxon>
        <taxon>Diatraea</taxon>
    </lineage>
</organism>
<evidence type="ECO:0000313" key="2">
    <source>
        <dbReference type="EMBL" id="CAH0746736.1"/>
    </source>
</evidence>
<evidence type="ECO:0000256" key="1">
    <source>
        <dbReference type="SAM" id="MobiDB-lite"/>
    </source>
</evidence>
<evidence type="ECO:0000313" key="3">
    <source>
        <dbReference type="Proteomes" id="UP001153714"/>
    </source>
</evidence>
<feature type="region of interest" description="Disordered" evidence="1">
    <location>
        <begin position="66"/>
        <end position="101"/>
    </location>
</feature>
<dbReference type="OrthoDB" id="205662at2759"/>
<reference evidence="2" key="2">
    <citation type="submission" date="2022-10" db="EMBL/GenBank/DDBJ databases">
        <authorList>
            <consortium name="ENA_rothamsted_submissions"/>
            <consortium name="culmorum"/>
            <person name="King R."/>
        </authorList>
    </citation>
    <scope>NUCLEOTIDE SEQUENCE</scope>
</reference>
<sequence length="112" mass="12890">MQGSSFYFRNYVERGLREVAEQRKMSSMPIYKHDYKADNIDISNENDEISYLTYVERLRVLQAKAGLKSDSAPSSQPRTPMGDNRSIADTINENTLPRPHSIDPQLEVSVYF</sequence>
<reference evidence="2" key="1">
    <citation type="submission" date="2021-12" db="EMBL/GenBank/DDBJ databases">
        <authorList>
            <person name="King R."/>
        </authorList>
    </citation>
    <scope>NUCLEOTIDE SEQUENCE</scope>
</reference>
<name>A0A9P0C5M0_9NEOP</name>